<dbReference type="EMBL" id="JALHLF010000031">
    <property type="protein sequence ID" value="MCJ2182983.1"/>
    <property type="molecule type" value="Genomic_DNA"/>
</dbReference>
<dbReference type="PROSITE" id="PS51257">
    <property type="entry name" value="PROKAR_LIPOPROTEIN"/>
    <property type="match status" value="1"/>
</dbReference>
<evidence type="ECO:0000256" key="1">
    <source>
        <dbReference type="SAM" id="MobiDB-lite"/>
    </source>
</evidence>
<keyword evidence="4" id="KW-1185">Reference proteome</keyword>
<gene>
    <name evidence="3" type="ORF">MTR62_09795</name>
</gene>
<evidence type="ECO:0000256" key="2">
    <source>
        <dbReference type="SAM" id="SignalP"/>
    </source>
</evidence>
<comment type="caution">
    <text evidence="3">The sequence shown here is derived from an EMBL/GenBank/DDBJ whole genome shotgun (WGS) entry which is preliminary data.</text>
</comment>
<protein>
    <submittedName>
        <fullName evidence="3">DUF4136 domain-containing protein</fullName>
    </submittedName>
</protein>
<dbReference type="Proteomes" id="UP001162881">
    <property type="component" value="Unassembled WGS sequence"/>
</dbReference>
<accession>A0ABT0BD52</accession>
<evidence type="ECO:0000313" key="3">
    <source>
        <dbReference type="EMBL" id="MCJ2182983.1"/>
    </source>
</evidence>
<reference evidence="3" key="1">
    <citation type="submission" date="2022-03" db="EMBL/GenBank/DDBJ databases">
        <title>Identification of a novel bacterium isolated from mangrove sediments.</title>
        <authorList>
            <person name="Pan X."/>
        </authorList>
    </citation>
    <scope>NUCLEOTIDE SEQUENCE</scope>
    <source>
        <strain evidence="3">B1949</strain>
    </source>
</reference>
<evidence type="ECO:0000313" key="4">
    <source>
        <dbReference type="Proteomes" id="UP001162881"/>
    </source>
</evidence>
<feature type="region of interest" description="Disordered" evidence="1">
    <location>
        <begin position="111"/>
        <end position="132"/>
    </location>
</feature>
<name>A0ABT0BD52_9SPHN</name>
<organism evidence="3 4">
    <name type="scientific">Novosphingobium organovorum</name>
    <dbReference type="NCBI Taxonomy" id="2930092"/>
    <lineage>
        <taxon>Bacteria</taxon>
        <taxon>Pseudomonadati</taxon>
        <taxon>Pseudomonadota</taxon>
        <taxon>Alphaproteobacteria</taxon>
        <taxon>Sphingomonadales</taxon>
        <taxon>Sphingomonadaceae</taxon>
        <taxon>Novosphingobium</taxon>
    </lineage>
</organism>
<sequence length="215" mass="22138">MPRLSLPLPFPSGVPAALRALPVLGALALLGACATTPAAGPVEVTRFHRMDTPAAMAPGTIRILPATGHADTPEFRLYAAAIAQELEKDGYRAVPADTPQSARVAHLTLERDHLEPRRRGSRVSLGGNGGVSDRGSGVGLGIGIDLSPPPPAQIATRLSLTIDDGASGERVWEGRAAQTVTAKSDLAAPAASAPVMARALLKDFPGKSGQTILVK</sequence>
<feature type="signal peptide" evidence="2">
    <location>
        <begin position="1"/>
        <end position="38"/>
    </location>
</feature>
<feature type="chain" id="PRO_5045601821" evidence="2">
    <location>
        <begin position="39"/>
        <end position="215"/>
    </location>
</feature>
<dbReference type="RefSeq" id="WP_244019918.1">
    <property type="nucleotide sequence ID" value="NZ_JALHLF010000031.1"/>
</dbReference>
<keyword evidence="2" id="KW-0732">Signal</keyword>
<proteinExistence type="predicted"/>